<dbReference type="InterPro" id="IPR050695">
    <property type="entry name" value="N-acetylmuramoyl_amidase_3"/>
</dbReference>
<dbReference type="Gene3D" id="3.40.630.40">
    <property type="entry name" value="Zn-dependent exopeptidases"/>
    <property type="match status" value="1"/>
</dbReference>
<dbReference type="InterPro" id="IPR012854">
    <property type="entry name" value="Cu_amine_oxidase-like_N"/>
</dbReference>
<dbReference type="InterPro" id="IPR002508">
    <property type="entry name" value="MurNAc-LAA_cat"/>
</dbReference>
<dbReference type="PANTHER" id="PTHR30404">
    <property type="entry name" value="N-ACETYLMURAMOYL-L-ALANINE AMIDASE"/>
    <property type="match status" value="1"/>
</dbReference>
<proteinExistence type="predicted"/>
<keyword evidence="5" id="KW-1185">Reference proteome</keyword>
<reference evidence="4 5" key="1">
    <citation type="submission" date="2016-10" db="EMBL/GenBank/DDBJ databases">
        <authorList>
            <person name="de Groot N.N."/>
        </authorList>
    </citation>
    <scope>NUCLEOTIDE SEQUENCE [LARGE SCALE GENOMIC DNA]</scope>
    <source>
        <strain evidence="4 5">DSM 18979</strain>
    </source>
</reference>
<keyword evidence="2" id="KW-0732">Signal</keyword>
<dbReference type="Pfam" id="PF11741">
    <property type="entry name" value="AMIN"/>
    <property type="match status" value="1"/>
</dbReference>
<organism evidence="4 5">
    <name type="scientific">Natronincola peptidivorans</name>
    <dbReference type="NCBI Taxonomy" id="426128"/>
    <lineage>
        <taxon>Bacteria</taxon>
        <taxon>Bacillati</taxon>
        <taxon>Bacillota</taxon>
        <taxon>Clostridia</taxon>
        <taxon>Peptostreptococcales</taxon>
        <taxon>Natronincolaceae</taxon>
        <taxon>Natronincola</taxon>
    </lineage>
</organism>
<dbReference type="InterPro" id="IPR036582">
    <property type="entry name" value="Mao_N_sf"/>
</dbReference>
<dbReference type="OrthoDB" id="9806267at2"/>
<dbReference type="STRING" id="426128.SAMN05660297_00922"/>
<dbReference type="EMBL" id="FOHU01000002">
    <property type="protein sequence ID" value="SES90338.1"/>
    <property type="molecule type" value="Genomic_DNA"/>
</dbReference>
<feature type="signal peptide" evidence="2">
    <location>
        <begin position="1"/>
        <end position="21"/>
    </location>
</feature>
<dbReference type="AlphaFoldDB" id="A0A1I0A869"/>
<evidence type="ECO:0000259" key="3">
    <source>
        <dbReference type="SMART" id="SM00646"/>
    </source>
</evidence>
<protein>
    <submittedName>
        <fullName evidence="4">N-acetylmuramoyl-L-alanine amidase</fullName>
    </submittedName>
</protein>
<dbReference type="CDD" id="cd02696">
    <property type="entry name" value="MurNAc-LAA"/>
    <property type="match status" value="1"/>
</dbReference>
<keyword evidence="1" id="KW-0378">Hydrolase</keyword>
<dbReference type="SMART" id="SM00646">
    <property type="entry name" value="Ami_3"/>
    <property type="match status" value="1"/>
</dbReference>
<dbReference type="PANTHER" id="PTHR30404:SF0">
    <property type="entry name" value="N-ACETYLMURAMOYL-L-ALANINE AMIDASE AMIC"/>
    <property type="match status" value="1"/>
</dbReference>
<dbReference type="Gene3D" id="3.30.457.10">
    <property type="entry name" value="Copper amine oxidase-like, N-terminal domain"/>
    <property type="match status" value="2"/>
</dbReference>
<dbReference type="RefSeq" id="WP_090439964.1">
    <property type="nucleotide sequence ID" value="NZ_FOHU01000002.1"/>
</dbReference>
<evidence type="ECO:0000256" key="2">
    <source>
        <dbReference type="SAM" id="SignalP"/>
    </source>
</evidence>
<dbReference type="SUPFAM" id="SSF55383">
    <property type="entry name" value="Copper amine oxidase, domain N"/>
    <property type="match status" value="1"/>
</dbReference>
<name>A0A1I0A869_9FIRM</name>
<evidence type="ECO:0000256" key="1">
    <source>
        <dbReference type="ARBA" id="ARBA00022801"/>
    </source>
</evidence>
<dbReference type="InterPro" id="IPR021731">
    <property type="entry name" value="AMIN_dom"/>
</dbReference>
<dbReference type="GO" id="GO:0009253">
    <property type="term" value="P:peptidoglycan catabolic process"/>
    <property type="evidence" value="ECO:0007669"/>
    <property type="project" value="InterPro"/>
</dbReference>
<feature type="chain" id="PRO_5011766748" evidence="2">
    <location>
        <begin position="22"/>
        <end position="585"/>
    </location>
</feature>
<dbReference type="GO" id="GO:0008745">
    <property type="term" value="F:N-acetylmuramoyl-L-alanine amidase activity"/>
    <property type="evidence" value="ECO:0007669"/>
    <property type="project" value="InterPro"/>
</dbReference>
<dbReference type="GO" id="GO:0030288">
    <property type="term" value="C:outer membrane-bounded periplasmic space"/>
    <property type="evidence" value="ECO:0007669"/>
    <property type="project" value="TreeGrafter"/>
</dbReference>
<evidence type="ECO:0000313" key="5">
    <source>
        <dbReference type="Proteomes" id="UP000199568"/>
    </source>
</evidence>
<dbReference type="SUPFAM" id="SSF53187">
    <property type="entry name" value="Zn-dependent exopeptidases"/>
    <property type="match status" value="1"/>
</dbReference>
<sequence>MKKMIAMVLVLMILSTTLVFANPSITTVKMTMDGKTIDFATVNLEVNGKSVASDVPAVIHENRTLVPVHIIRNMGIQVDWKDATREVIITTNEKTVAMKIDSPIAVMNGEAKRLPDDVPPKIITYKGNGRTMVPIAFLRELDLIVEWKADTRTVVVEQKIQKPQEPIEDPKPNTPITTQEVKDVTIAYTTGTPEVRIRTGEELDYGDFQLTDPARIVIDFEDTKFNFTNKGKLLSNGTFQMNVESNGIKTIRASQFKLDPLITRIAIELDEIQTYEISYDEKTGDMVIQFENSTAEAFNYRQINQTASRLQIRSDEVTQFHFTVSDYGKVVHVVVSKDDIELSMGTMTINDVLVKSIDIGETGSEDAYHIKINLKDGIGYQAFSPSLGKEFILEFKPSGHSGIPLIVIDPGHGGTDPGGSGNGYIEKHLVLDISHRLNKLLVEGGYRTYMTRETDVAVSLVDRVAVANQLNADLFISVHANATLNNAIHGVENLYYPSEKNPEDFRDNRRLAQTFQTEMVRMLGAHDRKIIPRENLYVIRETNMPAIITEIGYLTNSQEAAKLATEQYKQLVAEALYQSIVKYYQ</sequence>
<gene>
    <name evidence="4" type="ORF">SAMN05660297_00922</name>
</gene>
<accession>A0A1I0A869</accession>
<dbReference type="Proteomes" id="UP000199568">
    <property type="component" value="Unassembled WGS sequence"/>
</dbReference>
<evidence type="ECO:0000313" key="4">
    <source>
        <dbReference type="EMBL" id="SES90338.1"/>
    </source>
</evidence>
<dbReference type="Pfam" id="PF01520">
    <property type="entry name" value="Amidase_3"/>
    <property type="match status" value="1"/>
</dbReference>
<dbReference type="Gene3D" id="2.60.40.3500">
    <property type="match status" value="1"/>
</dbReference>
<dbReference type="Pfam" id="PF07833">
    <property type="entry name" value="Cu_amine_oxidN1"/>
    <property type="match status" value="1"/>
</dbReference>
<feature type="domain" description="MurNAc-LAA" evidence="3">
    <location>
        <begin position="464"/>
        <end position="581"/>
    </location>
</feature>